<dbReference type="HAMAP" id="MF_00246">
    <property type="entry name" value="Galactokinase"/>
    <property type="match status" value="1"/>
</dbReference>
<evidence type="ECO:0000259" key="15">
    <source>
        <dbReference type="Pfam" id="PF10509"/>
    </source>
</evidence>
<gene>
    <name evidence="11" type="primary">galK</name>
    <name evidence="16" type="ORF">GA0070564_101752</name>
</gene>
<dbReference type="Pfam" id="PF08544">
    <property type="entry name" value="GHMP_kinases_C"/>
    <property type="match status" value="1"/>
</dbReference>
<dbReference type="GO" id="GO:0005829">
    <property type="term" value="C:cytosol"/>
    <property type="evidence" value="ECO:0007669"/>
    <property type="project" value="TreeGrafter"/>
</dbReference>
<dbReference type="Pfam" id="PF00288">
    <property type="entry name" value="GHMP_kinases_N"/>
    <property type="match status" value="1"/>
</dbReference>
<keyword evidence="4 11" id="KW-0479">Metal-binding</keyword>
<dbReference type="SUPFAM" id="SSF54211">
    <property type="entry name" value="Ribosomal protein S5 domain 2-like"/>
    <property type="match status" value="1"/>
</dbReference>
<keyword evidence="8 11" id="KW-0460">Magnesium</keyword>
<keyword evidence="7 11" id="KW-0067">ATP-binding</keyword>
<keyword evidence="6 11" id="KW-0418">Kinase</keyword>
<dbReference type="InterPro" id="IPR019741">
    <property type="entry name" value="Galactokinase_CS"/>
</dbReference>
<evidence type="ECO:0000256" key="7">
    <source>
        <dbReference type="ARBA" id="ARBA00022840"/>
    </source>
</evidence>
<dbReference type="SUPFAM" id="SSF55060">
    <property type="entry name" value="GHMP Kinase, C-terminal domain"/>
    <property type="match status" value="1"/>
</dbReference>
<dbReference type="EC" id="2.7.1.6" evidence="11 12"/>
<accession>A0A1C4UW16</accession>
<evidence type="ECO:0000313" key="17">
    <source>
        <dbReference type="Proteomes" id="UP000199504"/>
    </source>
</evidence>
<dbReference type="GO" id="GO:0006012">
    <property type="term" value="P:galactose metabolic process"/>
    <property type="evidence" value="ECO:0007669"/>
    <property type="project" value="UniProtKB-UniRule"/>
</dbReference>
<evidence type="ECO:0000256" key="11">
    <source>
        <dbReference type="HAMAP-Rule" id="MF_00246"/>
    </source>
</evidence>
<dbReference type="PROSITE" id="PS00627">
    <property type="entry name" value="GHMP_KINASES_ATP"/>
    <property type="match status" value="1"/>
</dbReference>
<dbReference type="InterPro" id="IPR006206">
    <property type="entry name" value="Mevalonate/galactokinase"/>
</dbReference>
<evidence type="ECO:0000256" key="8">
    <source>
        <dbReference type="ARBA" id="ARBA00022842"/>
    </source>
</evidence>
<keyword evidence="9 11" id="KW-0299">Galactose metabolism</keyword>
<comment type="subcellular location">
    <subcellularLocation>
        <location evidence="11">Cytoplasm</location>
    </subcellularLocation>
</comment>
<feature type="domain" description="Galactokinase N-terminal" evidence="15">
    <location>
        <begin position="18"/>
        <end position="64"/>
    </location>
</feature>
<feature type="binding site" evidence="11">
    <location>
        <position position="136"/>
    </location>
    <ligand>
        <name>Mg(2+)</name>
        <dbReference type="ChEBI" id="CHEBI:18420"/>
    </ligand>
</feature>
<organism evidence="16 17">
    <name type="scientific">Micromonospora mirobrigensis</name>
    <dbReference type="NCBI Taxonomy" id="262898"/>
    <lineage>
        <taxon>Bacteria</taxon>
        <taxon>Bacillati</taxon>
        <taxon>Actinomycetota</taxon>
        <taxon>Actinomycetes</taxon>
        <taxon>Micromonosporales</taxon>
        <taxon>Micromonosporaceae</taxon>
        <taxon>Micromonospora</taxon>
    </lineage>
</organism>
<keyword evidence="2 11" id="KW-0963">Cytoplasm</keyword>
<dbReference type="AlphaFoldDB" id="A0A1C4UW16"/>
<dbReference type="FunFam" id="3.30.230.10:FF:000017">
    <property type="entry name" value="Galactokinase"/>
    <property type="match status" value="1"/>
</dbReference>
<evidence type="ECO:0000259" key="13">
    <source>
        <dbReference type="Pfam" id="PF00288"/>
    </source>
</evidence>
<dbReference type="FunFam" id="3.30.70.890:FF:000001">
    <property type="entry name" value="Galactokinase"/>
    <property type="match status" value="1"/>
</dbReference>
<comment type="pathway">
    <text evidence="11">Carbohydrate metabolism; galactose metabolism.</text>
</comment>
<dbReference type="InterPro" id="IPR022963">
    <property type="entry name" value="Galactokinase_bac"/>
</dbReference>
<feature type="active site" description="Proton acceptor" evidence="11">
    <location>
        <position position="180"/>
    </location>
</feature>
<keyword evidence="17" id="KW-1185">Reference proteome</keyword>
<dbReference type="InterPro" id="IPR019539">
    <property type="entry name" value="GalKase_N"/>
</dbReference>
<dbReference type="Gene3D" id="3.30.230.10">
    <property type="match status" value="1"/>
</dbReference>
<feature type="site" description="Transition state stabilizer" evidence="11">
    <location>
        <position position="35"/>
    </location>
</feature>
<evidence type="ECO:0000256" key="12">
    <source>
        <dbReference type="NCBIfam" id="TIGR00131"/>
    </source>
</evidence>
<dbReference type="PROSITE" id="PS00106">
    <property type="entry name" value="GALACTOKINASE"/>
    <property type="match status" value="1"/>
</dbReference>
<reference evidence="17" key="1">
    <citation type="submission" date="2016-06" db="EMBL/GenBank/DDBJ databases">
        <authorList>
            <person name="Varghese N."/>
            <person name="Submissions Spin"/>
        </authorList>
    </citation>
    <scope>NUCLEOTIDE SEQUENCE [LARGE SCALE GENOMIC DNA]</scope>
    <source>
        <strain evidence="17">DSM 44830</strain>
    </source>
</reference>
<comment type="function">
    <text evidence="11">Catalyzes the transfer of the gamma-phosphate of ATP to D-galactose to form alpha-D-galactose-1-phosphate (Gal-1-P).</text>
</comment>
<protein>
    <recommendedName>
        <fullName evidence="11 12">Galactokinase</fullName>
        <ecNumber evidence="11 12">2.7.1.6</ecNumber>
    </recommendedName>
    <alternativeName>
        <fullName evidence="11">Galactose kinase</fullName>
    </alternativeName>
</protein>
<dbReference type="GO" id="GO:0004335">
    <property type="term" value="F:galactokinase activity"/>
    <property type="evidence" value="ECO:0007669"/>
    <property type="project" value="UniProtKB-UniRule"/>
</dbReference>
<evidence type="ECO:0000256" key="6">
    <source>
        <dbReference type="ARBA" id="ARBA00022777"/>
    </source>
</evidence>
<dbReference type="PRINTS" id="PR00959">
    <property type="entry name" value="MEVGALKINASE"/>
</dbReference>
<dbReference type="PANTHER" id="PTHR10457">
    <property type="entry name" value="MEVALONATE KINASE/GALACTOKINASE"/>
    <property type="match status" value="1"/>
</dbReference>
<evidence type="ECO:0000256" key="3">
    <source>
        <dbReference type="ARBA" id="ARBA00022679"/>
    </source>
</evidence>
<keyword evidence="5 11" id="KW-0547">Nucleotide-binding</keyword>
<feature type="binding site" evidence="11">
    <location>
        <position position="75"/>
    </location>
    <ligand>
        <name>ATP</name>
        <dbReference type="ChEBI" id="CHEBI:30616"/>
    </ligand>
</feature>
<feature type="binding site" evidence="11">
    <location>
        <begin position="41"/>
        <end position="44"/>
    </location>
    <ligand>
        <name>substrate</name>
    </ligand>
</feature>
<dbReference type="InterPro" id="IPR020568">
    <property type="entry name" value="Ribosomal_Su5_D2-typ_SF"/>
</dbReference>
<evidence type="ECO:0000256" key="5">
    <source>
        <dbReference type="ARBA" id="ARBA00022741"/>
    </source>
</evidence>
<evidence type="ECO:0000256" key="9">
    <source>
        <dbReference type="ARBA" id="ARBA00023144"/>
    </source>
</evidence>
<dbReference type="InterPro" id="IPR036554">
    <property type="entry name" value="GHMP_kinase_C_sf"/>
</dbReference>
<dbReference type="EMBL" id="FMCX01000001">
    <property type="protein sequence ID" value="SCE75782.1"/>
    <property type="molecule type" value="Genomic_DNA"/>
</dbReference>
<name>A0A1C4UW16_9ACTN</name>
<evidence type="ECO:0000256" key="10">
    <source>
        <dbReference type="ARBA" id="ARBA00023277"/>
    </source>
</evidence>
<feature type="domain" description="GHMP kinase N-terminal" evidence="13">
    <location>
        <begin position="101"/>
        <end position="185"/>
    </location>
</feature>
<feature type="domain" description="GHMP kinase C-terminal" evidence="14">
    <location>
        <begin position="289"/>
        <end position="369"/>
    </location>
</feature>
<feature type="binding site" evidence="11">
    <location>
        <position position="168"/>
    </location>
    <ligand>
        <name>Mg(2+)</name>
        <dbReference type="ChEBI" id="CHEBI:18420"/>
    </ligand>
</feature>
<dbReference type="InterPro" id="IPR014721">
    <property type="entry name" value="Ribsml_uS5_D2-typ_fold_subgr"/>
</dbReference>
<dbReference type="NCBIfam" id="TIGR00131">
    <property type="entry name" value="gal_kin"/>
    <property type="match status" value="1"/>
</dbReference>
<dbReference type="Pfam" id="PF10509">
    <property type="entry name" value="GalKase_gal_bdg"/>
    <property type="match status" value="1"/>
</dbReference>
<evidence type="ECO:0000256" key="4">
    <source>
        <dbReference type="ARBA" id="ARBA00022723"/>
    </source>
</evidence>
<dbReference type="PRINTS" id="PR00473">
    <property type="entry name" value="GALCTOKINASE"/>
</dbReference>
<sequence length="391" mass="40855">MSAGQPAGDVAARAAAGFRQEYADEPAGRWAAPGRANLIGEHTDYNDGFVLPFALPRRTVAAADRLDAERWEVWSELSGERISFGGADVDEPGRVTGWGGYVAGVVWALREAGYAVPGARIALASDVPLGSGLSSSAALEAAVLAALVDLGGLDLPADRQPRLAQRAENAYVGAPTGIMDQSAVIRCREGHALFLDCRSEAVEQIPFDLDAAGLAVLVVDSRAPHRHVDGEYAARRKSCERAAELLGVPALRDVDAAGLDARLDRLDDPETRRRVRHVVTEDQRVLDTVELLRAGRVREIGPLLTASHASMRDDFEITVPEIDTAVEAALAAGALGARMTGGGFGGCVLALVEAAAADAVGAAVTSAYAERGFAAPGHFTVLPVGGVTRLG</sequence>
<evidence type="ECO:0000256" key="1">
    <source>
        <dbReference type="ARBA" id="ARBA00006566"/>
    </source>
</evidence>
<evidence type="ECO:0000313" key="16">
    <source>
        <dbReference type="EMBL" id="SCE75782.1"/>
    </source>
</evidence>
<dbReference type="InterPro" id="IPR000705">
    <property type="entry name" value="Galactokinase"/>
</dbReference>
<evidence type="ECO:0000259" key="14">
    <source>
        <dbReference type="Pfam" id="PF08544"/>
    </source>
</evidence>
<dbReference type="PANTHER" id="PTHR10457:SF7">
    <property type="entry name" value="GALACTOKINASE-RELATED"/>
    <property type="match status" value="1"/>
</dbReference>
<dbReference type="GO" id="GO:0000287">
    <property type="term" value="F:magnesium ion binding"/>
    <property type="evidence" value="ECO:0007669"/>
    <property type="project" value="UniProtKB-UniRule"/>
</dbReference>
<dbReference type="GO" id="GO:0005524">
    <property type="term" value="F:ATP binding"/>
    <property type="evidence" value="ECO:0007669"/>
    <property type="project" value="UniProtKB-UniRule"/>
</dbReference>
<dbReference type="Gene3D" id="3.30.70.890">
    <property type="entry name" value="GHMP kinase, C-terminal domain"/>
    <property type="match status" value="1"/>
</dbReference>
<dbReference type="UniPathway" id="UPA00214"/>
<feature type="binding site" evidence="11">
    <location>
        <begin position="130"/>
        <end position="136"/>
    </location>
    <ligand>
        <name>ATP</name>
        <dbReference type="ChEBI" id="CHEBI:30616"/>
    </ligand>
</feature>
<dbReference type="OrthoDB" id="250531at2"/>
<comment type="similarity">
    <text evidence="1 11">Belongs to the GHMP kinase family. GalK subfamily.</text>
</comment>
<dbReference type="Proteomes" id="UP000199504">
    <property type="component" value="Unassembled WGS sequence"/>
</dbReference>
<dbReference type="PIRSF" id="PIRSF000530">
    <property type="entry name" value="Galactokinase"/>
    <property type="match status" value="1"/>
</dbReference>
<feature type="binding site" evidence="11">
    <location>
        <position position="232"/>
    </location>
    <ligand>
        <name>substrate</name>
    </ligand>
</feature>
<keyword evidence="10 11" id="KW-0119">Carbohydrate metabolism</keyword>
<comment type="catalytic activity">
    <reaction evidence="11">
        <text>alpha-D-galactose + ATP = alpha-D-galactose 1-phosphate + ADP + H(+)</text>
        <dbReference type="Rhea" id="RHEA:13553"/>
        <dbReference type="ChEBI" id="CHEBI:15378"/>
        <dbReference type="ChEBI" id="CHEBI:28061"/>
        <dbReference type="ChEBI" id="CHEBI:30616"/>
        <dbReference type="ChEBI" id="CHEBI:58336"/>
        <dbReference type="ChEBI" id="CHEBI:456216"/>
        <dbReference type="EC" id="2.7.1.6"/>
    </reaction>
</comment>
<dbReference type="InterPro" id="IPR013750">
    <property type="entry name" value="GHMP_kinase_C_dom"/>
</dbReference>
<dbReference type="RefSeq" id="WP_091602452.1">
    <property type="nucleotide sequence ID" value="NZ_FMCX01000001.1"/>
</dbReference>
<keyword evidence="3 11" id="KW-0808">Transferase</keyword>
<proteinExistence type="inferred from homology"/>
<dbReference type="STRING" id="262898.GA0070564_101752"/>
<evidence type="ECO:0000256" key="2">
    <source>
        <dbReference type="ARBA" id="ARBA00022490"/>
    </source>
</evidence>
<dbReference type="InterPro" id="IPR006203">
    <property type="entry name" value="GHMP_knse_ATP-bd_CS"/>
</dbReference>
<dbReference type="InterPro" id="IPR006204">
    <property type="entry name" value="GHMP_kinase_N_dom"/>
</dbReference>